<dbReference type="Proteomes" id="UP000009134">
    <property type="component" value="Chromosome"/>
</dbReference>
<evidence type="ECO:0000259" key="2">
    <source>
        <dbReference type="PROSITE" id="PS50206"/>
    </source>
</evidence>
<keyword evidence="1" id="KW-1133">Transmembrane helix</keyword>
<dbReference type="Gene3D" id="3.40.250.10">
    <property type="entry name" value="Rhodanese-like domain"/>
    <property type="match status" value="1"/>
</dbReference>
<keyword evidence="4" id="KW-1185">Reference proteome</keyword>
<evidence type="ECO:0000256" key="1">
    <source>
        <dbReference type="SAM" id="Phobius"/>
    </source>
</evidence>
<evidence type="ECO:0000313" key="4">
    <source>
        <dbReference type="Proteomes" id="UP000009134"/>
    </source>
</evidence>
<name>Q2GB31_NOVAD</name>
<dbReference type="AlphaFoldDB" id="Q2GB31"/>
<dbReference type="PANTHER" id="PTHR44086">
    <property type="entry name" value="THIOSULFATE SULFURTRANSFERASE RDL2, MITOCHONDRIAL-RELATED"/>
    <property type="match status" value="1"/>
</dbReference>
<dbReference type="GO" id="GO:0004792">
    <property type="term" value="F:thiosulfate-cyanide sulfurtransferase activity"/>
    <property type="evidence" value="ECO:0007669"/>
    <property type="project" value="TreeGrafter"/>
</dbReference>
<dbReference type="EMBL" id="CP000248">
    <property type="protein sequence ID" value="ABD24942.1"/>
    <property type="molecule type" value="Genomic_DNA"/>
</dbReference>
<dbReference type="STRING" id="279238.Saro_0494"/>
<dbReference type="eggNOG" id="COG0607">
    <property type="taxonomic scope" value="Bacteria"/>
</dbReference>
<keyword evidence="1" id="KW-0812">Transmembrane</keyword>
<dbReference type="PANTHER" id="PTHR44086:SF10">
    <property type="entry name" value="THIOSULFATE SULFURTRANSFERASE_RHODANESE-LIKE DOMAIN-CONTAINING PROTEIN 3"/>
    <property type="match status" value="1"/>
</dbReference>
<dbReference type="InterPro" id="IPR036873">
    <property type="entry name" value="Rhodanese-like_dom_sf"/>
</dbReference>
<dbReference type="PROSITE" id="PS50206">
    <property type="entry name" value="RHODANESE_3"/>
    <property type="match status" value="1"/>
</dbReference>
<proteinExistence type="predicted"/>
<keyword evidence="1" id="KW-0472">Membrane</keyword>
<dbReference type="Pfam" id="PF11127">
    <property type="entry name" value="YgaP-like_TM"/>
    <property type="match status" value="1"/>
</dbReference>
<dbReference type="KEGG" id="nar:Saro_0494"/>
<dbReference type="InterPro" id="IPR001763">
    <property type="entry name" value="Rhodanese-like_dom"/>
</dbReference>
<dbReference type="SUPFAM" id="SSF52821">
    <property type="entry name" value="Rhodanese/Cell cycle control phosphatase"/>
    <property type="match status" value="1"/>
</dbReference>
<sequence>MPTISPADARALMATGATLIDIREPDEHRRLRIPGARNVPVAKLAPVSGKQAVIYHCKSGMRTAGNAARLSAMSDCPAYMLEGGLDAWAAAGLPVEQDRRAPLEIMRQVQITAGALILAGVLLSLTVSTAFVALSAFVGAGLVMAGTTGWCGMARLLAKMPWNRRPAA</sequence>
<feature type="domain" description="Rhodanese" evidence="2">
    <location>
        <begin position="13"/>
        <end position="97"/>
    </location>
</feature>
<dbReference type="InterPro" id="IPR021309">
    <property type="entry name" value="YgaP-like_TM"/>
</dbReference>
<feature type="transmembrane region" description="Helical" evidence="1">
    <location>
        <begin position="109"/>
        <end position="131"/>
    </location>
</feature>
<accession>Q2GB31</accession>
<organism evidence="3 4">
    <name type="scientific">Novosphingobium aromaticivorans (strain ATCC 700278 / DSM 12444 / CCUG 56034 / CIP 105152 / NBRC 16084 / F199)</name>
    <dbReference type="NCBI Taxonomy" id="279238"/>
    <lineage>
        <taxon>Bacteria</taxon>
        <taxon>Pseudomonadati</taxon>
        <taxon>Pseudomonadota</taxon>
        <taxon>Alphaproteobacteria</taxon>
        <taxon>Sphingomonadales</taxon>
        <taxon>Sphingomonadaceae</taxon>
        <taxon>Novosphingobium</taxon>
    </lineage>
</organism>
<reference evidence="4" key="1">
    <citation type="submission" date="2006-01" db="EMBL/GenBank/DDBJ databases">
        <title>Complete sequence of Novosphingobium aromaticivorans DSM 12444.</title>
        <authorList>
            <consortium name="US DOE Joint Genome Institute"/>
            <person name="Copeland A."/>
            <person name="Lucas S."/>
            <person name="Lapidus A."/>
            <person name="Barry K."/>
            <person name="Detter J.C."/>
            <person name="Glavina T."/>
            <person name="Hammon N."/>
            <person name="Israni S."/>
            <person name="Pitluck S."/>
            <person name="Chain P."/>
            <person name="Malfatti S."/>
            <person name="Shin M."/>
            <person name="Vergez L."/>
            <person name="Schmutz J."/>
            <person name="Larimer F."/>
            <person name="Land M."/>
            <person name="Kyrpides N."/>
            <person name="Ivanova N."/>
            <person name="Fredrickson J."/>
            <person name="Balkwill D."/>
            <person name="Romine M.F."/>
            <person name="Richardson P."/>
        </authorList>
    </citation>
    <scope>NUCLEOTIDE SEQUENCE [LARGE SCALE GENOMIC DNA]</scope>
    <source>
        <strain evidence="4">ATCC 700278 / DSM 12444 / CCUG 56034 / CIP 105152 / NBRC 16084 / F199</strain>
    </source>
</reference>
<dbReference type="SMART" id="SM00450">
    <property type="entry name" value="RHOD"/>
    <property type="match status" value="1"/>
</dbReference>
<dbReference type="CDD" id="cd01527">
    <property type="entry name" value="RHOD_YgaP"/>
    <property type="match status" value="1"/>
</dbReference>
<gene>
    <name evidence="3" type="ordered locus">Saro_0494</name>
</gene>
<feature type="transmembrane region" description="Helical" evidence="1">
    <location>
        <begin position="137"/>
        <end position="158"/>
    </location>
</feature>
<evidence type="ECO:0000313" key="3">
    <source>
        <dbReference type="EMBL" id="ABD24942.1"/>
    </source>
</evidence>
<protein>
    <submittedName>
        <fullName evidence="3">Rhodanese-like protein</fullName>
    </submittedName>
</protein>
<dbReference type="Gene3D" id="6.10.140.1340">
    <property type="match status" value="1"/>
</dbReference>
<dbReference type="Pfam" id="PF00581">
    <property type="entry name" value="Rhodanese"/>
    <property type="match status" value="1"/>
</dbReference>
<dbReference type="HOGENOM" id="CLU_107126_1_0_5"/>